<gene>
    <name evidence="13" type="ORF">K493DRAFT_280528</name>
</gene>
<evidence type="ECO:0000256" key="7">
    <source>
        <dbReference type="ARBA" id="ARBA00022989"/>
    </source>
</evidence>
<keyword evidence="14" id="KW-1185">Reference proteome</keyword>
<dbReference type="Gene3D" id="1.20.1300.10">
    <property type="entry name" value="Fumarate reductase/succinate dehydrogenase, transmembrane subunit"/>
    <property type="match status" value="1"/>
</dbReference>
<dbReference type="CDD" id="cd03496">
    <property type="entry name" value="SQR_TypeC_CybS"/>
    <property type="match status" value="1"/>
</dbReference>
<comment type="similarity">
    <text evidence="2 12">Belongs to the CybS family.</text>
</comment>
<protein>
    <recommendedName>
        <fullName evidence="12">Succinate dehydrogenase [ubiquinone] cytochrome b small subunit</fullName>
    </recommendedName>
</protein>
<dbReference type="GO" id="GO:0006121">
    <property type="term" value="P:mitochondrial electron transport, succinate to ubiquinone"/>
    <property type="evidence" value="ECO:0007669"/>
    <property type="project" value="TreeGrafter"/>
</dbReference>
<evidence type="ECO:0000256" key="10">
    <source>
        <dbReference type="PIRSR" id="PIRSR607992-1"/>
    </source>
</evidence>
<evidence type="ECO:0000256" key="1">
    <source>
        <dbReference type="ARBA" id="ARBA00004448"/>
    </source>
</evidence>
<name>A0A1Y1YJZ3_9FUNG</name>
<dbReference type="InterPro" id="IPR007992">
    <property type="entry name" value="CybS"/>
</dbReference>
<keyword evidence="5 12" id="KW-0999">Mitochondrion inner membrane</keyword>
<evidence type="ECO:0000256" key="6">
    <source>
        <dbReference type="ARBA" id="ARBA00022946"/>
    </source>
</evidence>
<accession>A0A1Y1YJZ3</accession>
<dbReference type="OrthoDB" id="18577at2759"/>
<dbReference type="GO" id="GO:0048039">
    <property type="term" value="F:ubiquinone binding"/>
    <property type="evidence" value="ECO:0007669"/>
    <property type="project" value="TreeGrafter"/>
</dbReference>
<reference evidence="13 14" key="1">
    <citation type="submission" date="2016-07" db="EMBL/GenBank/DDBJ databases">
        <title>Pervasive Adenine N6-methylation of Active Genes in Fungi.</title>
        <authorList>
            <consortium name="DOE Joint Genome Institute"/>
            <person name="Mondo S.J."/>
            <person name="Dannebaum R.O."/>
            <person name="Kuo R.C."/>
            <person name="Labutti K."/>
            <person name="Haridas S."/>
            <person name="Kuo A."/>
            <person name="Salamov A."/>
            <person name="Ahrendt S.R."/>
            <person name="Lipzen A."/>
            <person name="Sullivan W."/>
            <person name="Andreopoulos W.B."/>
            <person name="Clum A."/>
            <person name="Lindquist E."/>
            <person name="Daum C."/>
            <person name="Ramamoorthy G.K."/>
            <person name="Gryganskyi A."/>
            <person name="Culley D."/>
            <person name="Magnuson J.K."/>
            <person name="James T.Y."/>
            <person name="O'Malley M.A."/>
            <person name="Stajich J.E."/>
            <person name="Spatafora J.W."/>
            <person name="Visel A."/>
            <person name="Grigoriev I.V."/>
        </authorList>
    </citation>
    <scope>NUCLEOTIDE SEQUENCE [LARGE SCALE GENOMIC DNA]</scope>
    <source>
        <strain evidence="13 14">CBS 931.73</strain>
    </source>
</reference>
<dbReference type="PANTHER" id="PTHR13337:SF2">
    <property type="entry name" value="SUCCINATE DEHYDROGENASE [UBIQUINONE] CYTOCHROME B SMALL SUBUNIT, MITOCHONDRIAL"/>
    <property type="match status" value="1"/>
</dbReference>
<dbReference type="FunCoup" id="A0A1Y1YJZ3">
    <property type="interactions" value="372"/>
</dbReference>
<evidence type="ECO:0000256" key="8">
    <source>
        <dbReference type="ARBA" id="ARBA00023128"/>
    </source>
</evidence>
<dbReference type="GO" id="GO:0020037">
    <property type="term" value="F:heme binding"/>
    <property type="evidence" value="ECO:0007669"/>
    <property type="project" value="TreeGrafter"/>
</dbReference>
<organism evidence="13 14">
    <name type="scientific">Basidiobolus meristosporus CBS 931.73</name>
    <dbReference type="NCBI Taxonomy" id="1314790"/>
    <lineage>
        <taxon>Eukaryota</taxon>
        <taxon>Fungi</taxon>
        <taxon>Fungi incertae sedis</taxon>
        <taxon>Zoopagomycota</taxon>
        <taxon>Entomophthoromycotina</taxon>
        <taxon>Basidiobolomycetes</taxon>
        <taxon>Basidiobolales</taxon>
        <taxon>Basidiobolaceae</taxon>
        <taxon>Basidiobolus</taxon>
    </lineage>
</organism>
<dbReference type="STRING" id="1314790.A0A1Y1YJZ3"/>
<sequence>MASRALTTSTLRHCSLVGPSIRLGAIRSFQTGRVTSLKNTKPAQGEAVAKNADGLTIHAVSRSHGSMHWNIERALSASLIPLTFYPLIYGAHPIVDYSLGVIIPAHCHIGFQAIITDYLPHRKTPVLNVATTWALRAATALTLYGCYELNTNGDGITETVKKLWKA</sequence>
<keyword evidence="11" id="KW-0479">Metal-binding</keyword>
<feature type="binding site" evidence="10">
    <location>
        <position position="118"/>
    </location>
    <ligand>
        <name>a ubiquinone</name>
        <dbReference type="ChEBI" id="CHEBI:16389"/>
        <note>ligand shared with IP/SDHB</note>
    </ligand>
</feature>
<keyword evidence="8 12" id="KW-0496">Mitochondrion</keyword>
<keyword evidence="4" id="KW-0812">Transmembrane</keyword>
<evidence type="ECO:0000313" key="14">
    <source>
        <dbReference type="Proteomes" id="UP000193498"/>
    </source>
</evidence>
<feature type="binding site" description="axial binding residue" evidence="11">
    <location>
        <position position="106"/>
    </location>
    <ligand>
        <name>heme b</name>
        <dbReference type="ChEBI" id="CHEBI:60344"/>
        <note>ligand shared with SDHC</note>
    </ligand>
    <ligandPart>
        <name>Fe</name>
        <dbReference type="ChEBI" id="CHEBI:18248"/>
    </ligandPart>
</feature>
<keyword evidence="3" id="KW-0813">Transport</keyword>
<evidence type="ECO:0000256" key="2">
    <source>
        <dbReference type="ARBA" id="ARBA00007294"/>
    </source>
</evidence>
<dbReference type="GO" id="GO:0046872">
    <property type="term" value="F:metal ion binding"/>
    <property type="evidence" value="ECO:0007669"/>
    <property type="project" value="UniProtKB-KW"/>
</dbReference>
<dbReference type="EMBL" id="MCFE01000115">
    <property type="protein sequence ID" value="ORX98330.1"/>
    <property type="molecule type" value="Genomic_DNA"/>
</dbReference>
<evidence type="ECO:0000256" key="5">
    <source>
        <dbReference type="ARBA" id="ARBA00022792"/>
    </source>
</evidence>
<proteinExistence type="inferred from homology"/>
<keyword evidence="6 12" id="KW-0809">Transit peptide</keyword>
<comment type="caution">
    <text evidence="13">The sequence shown here is derived from an EMBL/GenBank/DDBJ whole genome shotgun (WGS) entry which is preliminary data.</text>
</comment>
<keyword evidence="11" id="KW-0408">Iron</keyword>
<evidence type="ECO:0000313" key="13">
    <source>
        <dbReference type="EMBL" id="ORX98330.1"/>
    </source>
</evidence>
<evidence type="ECO:0000256" key="4">
    <source>
        <dbReference type="ARBA" id="ARBA00022692"/>
    </source>
</evidence>
<comment type="subcellular location">
    <subcellularLocation>
        <location evidence="1 12">Mitochondrion inner membrane</location>
        <topology evidence="1 12">Multi-pass membrane protein</topology>
    </subcellularLocation>
</comment>
<evidence type="ECO:0000256" key="11">
    <source>
        <dbReference type="PIRSR" id="PIRSR607992-2"/>
    </source>
</evidence>
<evidence type="ECO:0000256" key="9">
    <source>
        <dbReference type="ARBA" id="ARBA00023136"/>
    </source>
</evidence>
<dbReference type="GO" id="GO:0005743">
    <property type="term" value="C:mitochondrial inner membrane"/>
    <property type="evidence" value="ECO:0007669"/>
    <property type="project" value="UniProtKB-SubCell"/>
</dbReference>
<dbReference type="AlphaFoldDB" id="A0A1Y1YJZ3"/>
<keyword evidence="7" id="KW-1133">Transmembrane helix</keyword>
<dbReference type="InParanoid" id="A0A1Y1YJZ3"/>
<dbReference type="GO" id="GO:0006099">
    <property type="term" value="P:tricarboxylic acid cycle"/>
    <property type="evidence" value="ECO:0007669"/>
    <property type="project" value="TreeGrafter"/>
</dbReference>
<dbReference type="PANTHER" id="PTHR13337">
    <property type="entry name" value="SUCCINATE DEHYDROGENASE"/>
    <property type="match status" value="1"/>
</dbReference>
<evidence type="ECO:0000256" key="12">
    <source>
        <dbReference type="RuleBase" id="RU364031"/>
    </source>
</evidence>
<dbReference type="Pfam" id="PF05328">
    <property type="entry name" value="CybS"/>
    <property type="match status" value="1"/>
</dbReference>
<dbReference type="InterPro" id="IPR034804">
    <property type="entry name" value="SQR/QFR_C/D"/>
</dbReference>
<evidence type="ECO:0000256" key="3">
    <source>
        <dbReference type="ARBA" id="ARBA00022448"/>
    </source>
</evidence>
<keyword evidence="9 12" id="KW-0472">Membrane</keyword>
<dbReference type="Proteomes" id="UP000193498">
    <property type="component" value="Unassembled WGS sequence"/>
</dbReference>